<dbReference type="Gene3D" id="3.10.450.560">
    <property type="match status" value="1"/>
</dbReference>
<accession>A0ABC9Q1B9</accession>
<evidence type="ECO:0000259" key="1">
    <source>
        <dbReference type="Pfam" id="PF14729"/>
    </source>
</evidence>
<evidence type="ECO:0000313" key="3">
    <source>
        <dbReference type="Proteomes" id="UP000003093"/>
    </source>
</evidence>
<gene>
    <name evidence="2" type="ORF">ST398NM02_0316</name>
</gene>
<comment type="caution">
    <text evidence="2">The sequence shown here is derived from an EMBL/GenBank/DDBJ whole genome shotgun (WGS) entry which is preliminary data.</text>
</comment>
<dbReference type="AlphaFoldDB" id="A0ABC9Q1B9"/>
<sequence length="135" mass="16015">MENDSHLRRKMMKRILVVFLMLAIVLAGCSNKGEKYQKDIDKVYKEQNQMNKIASKVQNTIKTDIKQEDSNTHVYKDGKVIVIGIQLYKDREKMYYFAYEIKDGKAEINREIDPIKYMKDHKADYEDENVEVEKD</sequence>
<dbReference type="EMBL" id="AIDT01000004">
    <property type="protein sequence ID" value="EIA14546.1"/>
    <property type="molecule type" value="Genomic_DNA"/>
</dbReference>
<evidence type="ECO:0000313" key="2">
    <source>
        <dbReference type="EMBL" id="EIA14546.1"/>
    </source>
</evidence>
<name>A0ABC9Q1B9_STAA5</name>
<organism evidence="2 3">
    <name type="scientific">Staphylococcus aureus subsp. aureus DR10</name>
    <dbReference type="NCBI Taxonomy" id="1155079"/>
    <lineage>
        <taxon>Bacteria</taxon>
        <taxon>Bacillati</taxon>
        <taxon>Bacillota</taxon>
        <taxon>Bacilli</taxon>
        <taxon>Bacillales</taxon>
        <taxon>Staphylococcaceae</taxon>
        <taxon>Staphylococcus</taxon>
    </lineage>
</organism>
<reference evidence="2 3" key="1">
    <citation type="journal article" date="2012" name="MBio">
        <title>Identification of a highly transmissible animal-independent Staphylococcus aureus ST398 clone with distinct genomic and cell adhesion properties.</title>
        <authorList>
            <person name="Uhlemann A.C."/>
            <person name="Porcella S.F."/>
            <person name="Trivedi S."/>
            <person name="Sullivan S.B."/>
            <person name="Hafer C."/>
            <person name="Kennedy A.D."/>
            <person name="Barbian K.D."/>
            <person name="McCarthy A.J."/>
            <person name="Street C."/>
            <person name="Hirschberg D.L."/>
            <person name="Lipkin W.I."/>
            <person name="Lindsay J.A."/>
            <person name="DeLeo F.R."/>
            <person name="Lowy F.D."/>
        </authorList>
    </citation>
    <scope>NUCLEOTIDE SEQUENCE [LARGE SCALE GENOMIC DNA]</scope>
    <source>
        <strain evidence="2 3">DR10</strain>
    </source>
</reference>
<dbReference type="Proteomes" id="UP000003093">
    <property type="component" value="Unassembled WGS sequence"/>
</dbReference>
<proteinExistence type="predicted"/>
<dbReference type="Pfam" id="PF14729">
    <property type="entry name" value="DUF4467"/>
    <property type="match status" value="1"/>
</dbReference>
<protein>
    <recommendedName>
        <fullName evidence="1">DUF4467 domain-containing protein</fullName>
    </recommendedName>
</protein>
<dbReference type="InterPro" id="IPR028075">
    <property type="entry name" value="DUF4467"/>
</dbReference>
<feature type="domain" description="DUF4467" evidence="1">
    <location>
        <begin position="36"/>
        <end position="129"/>
    </location>
</feature>